<dbReference type="AlphaFoldDB" id="A0A075GNQ2"/>
<protein>
    <submittedName>
        <fullName evidence="4">DNA sulfur modification protein DndD</fullName>
    </submittedName>
</protein>
<reference evidence="4" key="1">
    <citation type="journal article" date="2014" name="Genome Biol. Evol.">
        <title>Pangenome evidence for extensive interdomain horizontal transfer affecting lineage core and shell genes in uncultured planktonic thaumarchaeota and euryarchaeota.</title>
        <authorList>
            <person name="Deschamps P."/>
            <person name="Zivanovic Y."/>
            <person name="Moreira D."/>
            <person name="Rodriguez-Valera F."/>
            <person name="Lopez-Garcia P."/>
        </authorList>
    </citation>
    <scope>NUCLEOTIDE SEQUENCE</scope>
</reference>
<dbReference type="SUPFAM" id="SSF52540">
    <property type="entry name" value="P-loop containing nucleoside triphosphate hydrolases"/>
    <property type="match status" value="1"/>
</dbReference>
<keyword evidence="1 2" id="KW-0175">Coiled coil</keyword>
<accession>A0A075GNQ2</accession>
<proteinExistence type="predicted"/>
<organism evidence="4">
    <name type="scientific">uncultured marine thaumarchaeote KM3_186_C08</name>
    <dbReference type="NCBI Taxonomy" id="1456070"/>
    <lineage>
        <taxon>Archaea</taxon>
        <taxon>Nitrososphaerota</taxon>
        <taxon>environmental samples</taxon>
    </lineage>
</organism>
<evidence type="ECO:0000259" key="3">
    <source>
        <dbReference type="Pfam" id="PF13476"/>
    </source>
</evidence>
<dbReference type="InterPro" id="IPR027417">
    <property type="entry name" value="P-loop_NTPase"/>
</dbReference>
<dbReference type="EMBL" id="KF900746">
    <property type="protein sequence ID" value="AIF05631.1"/>
    <property type="molecule type" value="Genomic_DNA"/>
</dbReference>
<feature type="domain" description="Rad50/SbcC-type AAA" evidence="3">
    <location>
        <begin position="5"/>
        <end position="249"/>
    </location>
</feature>
<name>A0A075GNQ2_9ARCH</name>
<dbReference type="PANTHER" id="PTHR32114:SF2">
    <property type="entry name" value="ABC TRANSPORTER ABCH.3"/>
    <property type="match status" value="1"/>
</dbReference>
<dbReference type="InterPro" id="IPR038729">
    <property type="entry name" value="Rad50/SbcC_AAA"/>
</dbReference>
<feature type="coiled-coil region" evidence="2">
    <location>
        <begin position="220"/>
        <end position="331"/>
    </location>
</feature>
<dbReference type="InterPro" id="IPR017599">
    <property type="entry name" value="DNA_S_DndD"/>
</dbReference>
<dbReference type="Gene3D" id="3.40.50.300">
    <property type="entry name" value="P-loop containing nucleotide triphosphate hydrolases"/>
    <property type="match status" value="2"/>
</dbReference>
<dbReference type="Pfam" id="PF13476">
    <property type="entry name" value="AAA_23"/>
    <property type="match status" value="1"/>
</dbReference>
<evidence type="ECO:0000256" key="2">
    <source>
        <dbReference type="SAM" id="Coils"/>
    </source>
</evidence>
<evidence type="ECO:0000256" key="1">
    <source>
        <dbReference type="ARBA" id="ARBA00023054"/>
    </source>
</evidence>
<dbReference type="NCBIfam" id="TIGR03185">
    <property type="entry name" value="DNA_S_dndD"/>
    <property type="match status" value="1"/>
</dbReference>
<evidence type="ECO:0000313" key="4">
    <source>
        <dbReference type="EMBL" id="AIF05631.1"/>
    </source>
</evidence>
<dbReference type="PANTHER" id="PTHR32114">
    <property type="entry name" value="ABC TRANSPORTER ABCH.3"/>
    <property type="match status" value="1"/>
</dbReference>
<sequence length="678" mass="78426">MLLTKVVINDFGVYRGRNEFDFQTKPDKPIILCGGTNGAGKTTMFESVMLCLYGQNSFEQKTSQKQYHDKILRTIHRYLGTKKSADEASVIIEFQFAHEEKIVEYQIMRMWQNNDGKIDETFTIKKKNPSDEKFVKLDSIEESGWQIFIEQLIPRGIVKLFFFDGEQIQKIADEGEIDNHIKSSFDALLGLDLVKQLINDIGLTLLRNSKGETKKILDEITLLTKEKDESEKKIENLHDKQINLETKIEFLQKQVDVQEANFKKIGGQFARKREELTIEKARLESKLENIEKEIRELCSDILPLSLIPKQLEEVKNEIKADQQKIQNSFEKNILEKNFQDLLDNIKSESFLPNITNDVKQNITNQIDELLKNKIESISNPTKTTYNLSTNNMNQIIQLIDDINDSSEQKIEALVKSYNIVSNSLEQIKVGLDSAPREDEIGPIFSELTQTTRELGELQNELEHLRILESQEKSLIVLVNSKIRANLTKKHEDKKRMAGLEIGPNVQDVLEDYAKSLRSKKLELLENYILDKLQVLLHKKNFIEKISIDRETFQVKLYKGNDDEITKSMLSKGELQMYATAVVWGLALTSGRPLPFMIDTPLARLDEEHRNSVVEQFYPNASHQTIILSTDSEVNFEYYQKLEPYISRSFTIQYDSDKGCTKKHDTYFFDKKGERIIEV</sequence>